<protein>
    <submittedName>
        <fullName evidence="1">Uncharacterized protein</fullName>
    </submittedName>
</protein>
<keyword evidence="2" id="KW-1185">Reference proteome</keyword>
<organism evidence="1 2">
    <name type="scientific">Dermacentor silvarum</name>
    <name type="common">Tick</name>
    <dbReference type="NCBI Taxonomy" id="543639"/>
    <lineage>
        <taxon>Eukaryota</taxon>
        <taxon>Metazoa</taxon>
        <taxon>Ecdysozoa</taxon>
        <taxon>Arthropoda</taxon>
        <taxon>Chelicerata</taxon>
        <taxon>Arachnida</taxon>
        <taxon>Acari</taxon>
        <taxon>Parasitiformes</taxon>
        <taxon>Ixodida</taxon>
        <taxon>Ixodoidea</taxon>
        <taxon>Ixodidae</taxon>
        <taxon>Rhipicephalinae</taxon>
        <taxon>Dermacentor</taxon>
    </lineage>
</organism>
<evidence type="ECO:0000313" key="2">
    <source>
        <dbReference type="Proteomes" id="UP000821865"/>
    </source>
</evidence>
<name>A0ACB8DHI7_DERSI</name>
<gene>
    <name evidence="1" type="ORF">HPB49_025090</name>
</gene>
<dbReference type="Proteomes" id="UP000821865">
    <property type="component" value="Chromosome 2"/>
</dbReference>
<comment type="caution">
    <text evidence="1">The sequence shown here is derived from an EMBL/GenBank/DDBJ whole genome shotgun (WGS) entry which is preliminary data.</text>
</comment>
<proteinExistence type="predicted"/>
<reference evidence="1" key="1">
    <citation type="submission" date="2020-05" db="EMBL/GenBank/DDBJ databases">
        <title>Large-scale comparative analyses of tick genomes elucidate their genetic diversity and vector capacities.</title>
        <authorList>
            <person name="Jia N."/>
            <person name="Wang J."/>
            <person name="Shi W."/>
            <person name="Du L."/>
            <person name="Sun Y."/>
            <person name="Zhan W."/>
            <person name="Jiang J."/>
            <person name="Wang Q."/>
            <person name="Zhang B."/>
            <person name="Ji P."/>
            <person name="Sakyi L.B."/>
            <person name="Cui X."/>
            <person name="Yuan T."/>
            <person name="Jiang B."/>
            <person name="Yang W."/>
            <person name="Lam T.T.-Y."/>
            <person name="Chang Q."/>
            <person name="Ding S."/>
            <person name="Wang X."/>
            <person name="Zhu J."/>
            <person name="Ruan X."/>
            <person name="Zhao L."/>
            <person name="Wei J."/>
            <person name="Que T."/>
            <person name="Du C."/>
            <person name="Cheng J."/>
            <person name="Dai P."/>
            <person name="Han X."/>
            <person name="Huang E."/>
            <person name="Gao Y."/>
            <person name="Liu J."/>
            <person name="Shao H."/>
            <person name="Ye R."/>
            <person name="Li L."/>
            <person name="Wei W."/>
            <person name="Wang X."/>
            <person name="Wang C."/>
            <person name="Yang T."/>
            <person name="Huo Q."/>
            <person name="Li W."/>
            <person name="Guo W."/>
            <person name="Chen H."/>
            <person name="Zhou L."/>
            <person name="Ni X."/>
            <person name="Tian J."/>
            <person name="Zhou Y."/>
            <person name="Sheng Y."/>
            <person name="Liu T."/>
            <person name="Pan Y."/>
            <person name="Xia L."/>
            <person name="Li J."/>
            <person name="Zhao F."/>
            <person name="Cao W."/>
        </authorList>
    </citation>
    <scope>NUCLEOTIDE SEQUENCE</scope>
    <source>
        <strain evidence="1">Dsil-2018</strain>
    </source>
</reference>
<dbReference type="EMBL" id="CM023471">
    <property type="protein sequence ID" value="KAH7967470.1"/>
    <property type="molecule type" value="Genomic_DNA"/>
</dbReference>
<sequence length="494" mass="54308">MKTTQENATAERRVVECQEWDYDIGNHADSIISRWDLVCGRRWLHQLSVIGFMLVAMAFVPASGALSDHTGRRPVILIMTGTLFSASLSVAVAETFPFFLVARFVVSCSCNAAAMILCVLLYEMTGKERRALYCVWATGVGVTFPVPFLRAVGALQPRWVLAQAVLVLPTAVLVLLCYSLEESPSWLISKSRLRRGEQVMLIVAKDNRVNIEKAQISLRFLRRQIKQHKNLQTASSTGLLKSETGSELAARSAVFWRQATSVVICFVSLTFVFYEFVLKEKLIGVYQAAGHLALQCCIYFVACRVIVNNGQRETLTLMLALLGLSTAAHAAAQFLDFSFMLPILRSLVLAGCSACLSVAYSYTAEVFPIAIRTTGLCLAYSCGRVGIVLRAAVAKDGAEAHQLERGVIVTVMVFASAAVIQWLPEVFVKRSAKKPLNPEALTSEQRKAALKESISSPTRGKKTHRREQRRRSKARSETASPEPTSKQAASPPSP</sequence>
<accession>A0ACB8DHI7</accession>
<evidence type="ECO:0000313" key="1">
    <source>
        <dbReference type="EMBL" id="KAH7967470.1"/>
    </source>
</evidence>